<proteinExistence type="predicted"/>
<dbReference type="InterPro" id="IPR015246">
    <property type="entry name" value="Formate_DH_TM"/>
</dbReference>
<sequence length="109" mass="12151">MKTLASERVAELKTRGYDNAGLYDPAGVGGTHVMYVLHHADKPNLYHGLPENPEISETVKFWKGIWKPLAAVGFAATFAASIFHYVGVGPNRADEEENNLHEEKDEERK</sequence>
<evidence type="ECO:0000256" key="10">
    <source>
        <dbReference type="ARBA" id="ARBA00022989"/>
    </source>
</evidence>
<evidence type="ECO:0000256" key="2">
    <source>
        <dbReference type="ARBA" id="ARBA00004162"/>
    </source>
</evidence>
<keyword evidence="13" id="KW-0472">Membrane</keyword>
<dbReference type="PANTHER" id="PTHR43545">
    <property type="entry name" value="FORMATE DEHYDROGENASE, NITRATE-INDUCIBLE, IRON-SULFUR SUBUNIT"/>
    <property type="match status" value="1"/>
</dbReference>
<evidence type="ECO:0000256" key="8">
    <source>
        <dbReference type="ARBA" id="ARBA00022737"/>
    </source>
</evidence>
<evidence type="ECO:0000256" key="13">
    <source>
        <dbReference type="ARBA" id="ARBA00023136"/>
    </source>
</evidence>
<evidence type="ECO:0000256" key="12">
    <source>
        <dbReference type="ARBA" id="ARBA00023014"/>
    </source>
</evidence>
<evidence type="ECO:0000256" key="9">
    <source>
        <dbReference type="ARBA" id="ARBA00022982"/>
    </source>
</evidence>
<keyword evidence="7" id="KW-0479">Metal-binding</keyword>
<keyword evidence="8" id="KW-0677">Repeat</keyword>
<dbReference type="InterPro" id="IPR051555">
    <property type="entry name" value="FDH_Electron_Transfer_Unit"/>
</dbReference>
<dbReference type="GO" id="GO:0046872">
    <property type="term" value="F:metal ion binding"/>
    <property type="evidence" value="ECO:0007669"/>
    <property type="project" value="UniProtKB-KW"/>
</dbReference>
<dbReference type="GO" id="GO:0015944">
    <property type="term" value="P:formate oxidation"/>
    <property type="evidence" value="ECO:0007669"/>
    <property type="project" value="UniProtKB-ARBA"/>
</dbReference>
<evidence type="ECO:0000256" key="5">
    <source>
        <dbReference type="ARBA" id="ARBA00022485"/>
    </source>
</evidence>
<evidence type="ECO:0000313" key="14">
    <source>
        <dbReference type="EMBL" id="BBU79229.1"/>
    </source>
</evidence>
<dbReference type="FunFam" id="1.20.5.480:FF:000001">
    <property type="entry name" value="Formate dehydrogenase iron-sulfur subunit"/>
    <property type="match status" value="1"/>
</dbReference>
<dbReference type="SUPFAM" id="SSF81597">
    <property type="entry name" value="Iron-sulfur subunit of formate dehydrogenase N, transmembrane anchor"/>
    <property type="match status" value="1"/>
</dbReference>
<protein>
    <submittedName>
        <fullName evidence="14">Uncharacterized protein</fullName>
    </submittedName>
</protein>
<dbReference type="PANTHER" id="PTHR43545:SF7">
    <property type="entry name" value="FORMATE DEHYDROGENASE-O IRON-SULFUR SUBUNIT"/>
    <property type="match status" value="1"/>
</dbReference>
<keyword evidence="3" id="KW-0813">Transport</keyword>
<keyword evidence="6" id="KW-0812">Transmembrane</keyword>
<evidence type="ECO:0000256" key="7">
    <source>
        <dbReference type="ARBA" id="ARBA00022723"/>
    </source>
</evidence>
<dbReference type="InterPro" id="IPR038384">
    <property type="entry name" value="Formate_DH_C_sf"/>
</dbReference>
<gene>
    <name evidence="14" type="ORF">EIMP300_06290</name>
</gene>
<dbReference type="GO" id="GO:0005886">
    <property type="term" value="C:plasma membrane"/>
    <property type="evidence" value="ECO:0007669"/>
    <property type="project" value="UniProtKB-SubCell"/>
</dbReference>
<keyword evidence="11" id="KW-0408">Iron</keyword>
<keyword evidence="5" id="KW-0004">4Fe-4S</keyword>
<name>A0A4C3NPG0_ECOLX</name>
<dbReference type="GO" id="GO:0009326">
    <property type="term" value="C:formate dehydrogenase complex"/>
    <property type="evidence" value="ECO:0007669"/>
    <property type="project" value="UniProtKB-ARBA"/>
</dbReference>
<keyword evidence="12" id="KW-0411">Iron-sulfur</keyword>
<dbReference type="Gene3D" id="3.30.70.20">
    <property type="match status" value="1"/>
</dbReference>
<dbReference type="Gene3D" id="1.20.5.480">
    <property type="entry name" value="Single helix bin"/>
    <property type="match status" value="1"/>
</dbReference>
<keyword evidence="9" id="KW-0249">Electron transport</keyword>
<dbReference type="GO" id="GO:0051539">
    <property type="term" value="F:4 iron, 4 sulfur cluster binding"/>
    <property type="evidence" value="ECO:0007669"/>
    <property type="project" value="UniProtKB-KW"/>
</dbReference>
<dbReference type="EMBL" id="AP022360">
    <property type="protein sequence ID" value="BBU79229.1"/>
    <property type="molecule type" value="Genomic_DNA"/>
</dbReference>
<comment type="subcellular location">
    <subcellularLocation>
        <location evidence="2">Cell membrane</location>
        <topology evidence="2">Single-pass membrane protein</topology>
    </subcellularLocation>
</comment>
<evidence type="ECO:0000313" key="15">
    <source>
        <dbReference type="Proteomes" id="UP000467488"/>
    </source>
</evidence>
<evidence type="ECO:0000256" key="1">
    <source>
        <dbReference type="ARBA" id="ARBA00001966"/>
    </source>
</evidence>
<dbReference type="GO" id="GO:0009061">
    <property type="term" value="P:anaerobic respiration"/>
    <property type="evidence" value="ECO:0007669"/>
    <property type="project" value="UniProtKB-ARBA"/>
</dbReference>
<organism evidence="14 15">
    <name type="scientific">Escherichia coli</name>
    <dbReference type="NCBI Taxonomy" id="562"/>
    <lineage>
        <taxon>Bacteria</taxon>
        <taxon>Pseudomonadati</taxon>
        <taxon>Pseudomonadota</taxon>
        <taxon>Gammaproteobacteria</taxon>
        <taxon>Enterobacterales</taxon>
        <taxon>Enterobacteriaceae</taxon>
        <taxon>Escherichia</taxon>
    </lineage>
</organism>
<evidence type="ECO:0000256" key="4">
    <source>
        <dbReference type="ARBA" id="ARBA00022475"/>
    </source>
</evidence>
<dbReference type="Proteomes" id="UP000467488">
    <property type="component" value="Chromosome"/>
</dbReference>
<evidence type="ECO:0000256" key="6">
    <source>
        <dbReference type="ARBA" id="ARBA00022692"/>
    </source>
</evidence>
<evidence type="ECO:0000256" key="3">
    <source>
        <dbReference type="ARBA" id="ARBA00022448"/>
    </source>
</evidence>
<dbReference type="GO" id="GO:0036397">
    <property type="term" value="F:formate dehydrogenase (quinone) activity"/>
    <property type="evidence" value="ECO:0007669"/>
    <property type="project" value="UniProtKB-ARBA"/>
</dbReference>
<keyword evidence="10" id="KW-1133">Transmembrane helix</keyword>
<dbReference type="AlphaFoldDB" id="A0A4C3NPG0"/>
<reference evidence="14 15" key="1">
    <citation type="submission" date="2020-01" db="EMBL/GenBank/DDBJ databases">
        <title>Dynamics of blaIMP-6 dissemination in carbapenem resistant Enterobacteriacea isolated from regional surveillance in Osaka, Japan.</title>
        <authorList>
            <person name="Abe R."/>
            <person name="Akeda Y."/>
            <person name="Sugawara Y."/>
            <person name="Yamamoto N."/>
            <person name="Tomono K."/>
            <person name="Takeuchi D."/>
            <person name="Kawahara R."/>
            <person name="Hamada S."/>
        </authorList>
    </citation>
    <scope>NUCLEOTIDE SEQUENCE [LARGE SCALE GENOMIC DNA]</scope>
    <source>
        <strain evidence="14 15">E300</strain>
    </source>
</reference>
<evidence type="ECO:0000256" key="11">
    <source>
        <dbReference type="ARBA" id="ARBA00023004"/>
    </source>
</evidence>
<keyword evidence="4" id="KW-1003">Cell membrane</keyword>
<accession>A0A4C3NPG0</accession>
<dbReference type="Pfam" id="PF09163">
    <property type="entry name" value="Form-deh_trans"/>
    <property type="match status" value="1"/>
</dbReference>
<comment type="cofactor">
    <cofactor evidence="1">
        <name>[4Fe-4S] cluster</name>
        <dbReference type="ChEBI" id="CHEBI:49883"/>
    </cofactor>
</comment>